<evidence type="ECO:0000256" key="6">
    <source>
        <dbReference type="ARBA" id="ARBA00022989"/>
    </source>
</evidence>
<feature type="transmembrane region" description="Helical" evidence="9">
    <location>
        <begin position="158"/>
        <end position="181"/>
    </location>
</feature>
<evidence type="ECO:0000256" key="8">
    <source>
        <dbReference type="RuleBase" id="RU000477"/>
    </source>
</evidence>
<comment type="subcellular location">
    <subcellularLocation>
        <location evidence="1">Cell membrane</location>
        <topology evidence="1">Multi-pass membrane protein</topology>
    </subcellularLocation>
</comment>
<evidence type="ECO:0000256" key="9">
    <source>
        <dbReference type="SAM" id="Phobius"/>
    </source>
</evidence>
<feature type="transmembrane region" description="Helical" evidence="9">
    <location>
        <begin position="35"/>
        <end position="59"/>
    </location>
</feature>
<accession>F4PS60</accession>
<feature type="transmembrane region" description="Helical" evidence="9">
    <location>
        <begin position="65"/>
        <end position="86"/>
    </location>
</feature>
<dbReference type="Proteomes" id="UP000007797">
    <property type="component" value="Unassembled WGS sequence"/>
</dbReference>
<keyword evidence="6 9" id="KW-1133">Transmembrane helix</keyword>
<feature type="transmembrane region" description="Helical" evidence="9">
    <location>
        <begin position="231"/>
        <end position="252"/>
    </location>
</feature>
<evidence type="ECO:0000256" key="7">
    <source>
        <dbReference type="ARBA" id="ARBA00023136"/>
    </source>
</evidence>
<evidence type="ECO:0000256" key="3">
    <source>
        <dbReference type="ARBA" id="ARBA00022448"/>
    </source>
</evidence>
<dbReference type="Gene3D" id="1.20.1080.10">
    <property type="entry name" value="Glycerol uptake facilitator protein"/>
    <property type="match status" value="1"/>
</dbReference>
<reference evidence="11" key="1">
    <citation type="journal article" date="2011" name="Genome Res.">
        <title>Phylogeny-wide analysis of social amoeba genomes highlights ancient origins for complex intercellular communication.</title>
        <authorList>
            <person name="Heidel A.J."/>
            <person name="Lawal H.M."/>
            <person name="Felder M."/>
            <person name="Schilde C."/>
            <person name="Helps N.R."/>
            <person name="Tunggal B."/>
            <person name="Rivero F."/>
            <person name="John U."/>
            <person name="Schleicher M."/>
            <person name="Eichinger L."/>
            <person name="Platzer M."/>
            <person name="Noegel A.A."/>
            <person name="Schaap P."/>
            <person name="Gloeckner G."/>
        </authorList>
    </citation>
    <scope>NUCLEOTIDE SEQUENCE [LARGE SCALE GENOMIC DNA]</scope>
    <source>
        <strain evidence="11">SH3</strain>
    </source>
</reference>
<dbReference type="InterPro" id="IPR000425">
    <property type="entry name" value="MIP"/>
</dbReference>
<dbReference type="KEGG" id="dfa:DFA_01327"/>
<dbReference type="OrthoDB" id="13694at2759"/>
<dbReference type="PROSITE" id="PS00221">
    <property type="entry name" value="MIP"/>
    <property type="match status" value="1"/>
</dbReference>
<evidence type="ECO:0000256" key="2">
    <source>
        <dbReference type="ARBA" id="ARBA00006175"/>
    </source>
</evidence>
<name>F4PS60_CACFS</name>
<dbReference type="EMBL" id="GL883010">
    <property type="protein sequence ID" value="EGG21443.1"/>
    <property type="molecule type" value="Genomic_DNA"/>
</dbReference>
<dbReference type="AlphaFoldDB" id="F4PS60"/>
<evidence type="ECO:0000256" key="1">
    <source>
        <dbReference type="ARBA" id="ARBA00004651"/>
    </source>
</evidence>
<proteinExistence type="inferred from homology"/>
<evidence type="ECO:0000313" key="10">
    <source>
        <dbReference type="EMBL" id="EGG21443.1"/>
    </source>
</evidence>
<evidence type="ECO:0000313" key="11">
    <source>
        <dbReference type="Proteomes" id="UP000007797"/>
    </source>
</evidence>
<dbReference type="GO" id="GO:0005886">
    <property type="term" value="C:plasma membrane"/>
    <property type="evidence" value="ECO:0007669"/>
    <property type="project" value="UniProtKB-SubCell"/>
</dbReference>
<evidence type="ECO:0000256" key="5">
    <source>
        <dbReference type="ARBA" id="ARBA00022692"/>
    </source>
</evidence>
<dbReference type="RefSeq" id="XP_004359293.1">
    <property type="nucleotide sequence ID" value="XM_004359236.1"/>
</dbReference>
<sequence>MAFLRFLTYDPVRDPSKMKVRVPQKTFPTKIVKGLLAELIGTLFLVFFCGGSVTAAFYFPDGDPAARILLIATIQGFALAAIIYAISGVSGCNLNPAITVANLLSGRTGFINALAYIIGQVIGCIAGAGILYACIEWRYQMRLGNTRLGDGIPAGNGFLMELFTTCLLCLVVLGTSVFNVWDRRLNRIAPFAIGMTLFAGVAVANPFTGGSLNPVRTLGPSIISGTWANAWIYWAGPLIGGVLAAFIFRVLLQERFDVIDKPGYVPFDFTSFKGDMQTY</sequence>
<feature type="transmembrane region" description="Helical" evidence="9">
    <location>
        <begin position="113"/>
        <end position="138"/>
    </location>
</feature>
<dbReference type="InterPro" id="IPR022357">
    <property type="entry name" value="MIP_CS"/>
</dbReference>
<dbReference type="PANTHER" id="PTHR19139:SF199">
    <property type="entry name" value="MIP17260P"/>
    <property type="match status" value="1"/>
</dbReference>
<dbReference type="OMA" id="WDPVNKE"/>
<dbReference type="InterPro" id="IPR023271">
    <property type="entry name" value="Aquaporin-like"/>
</dbReference>
<protein>
    <submittedName>
        <fullName evidence="10">Aquaporin</fullName>
    </submittedName>
</protein>
<feature type="transmembrane region" description="Helical" evidence="9">
    <location>
        <begin position="188"/>
        <end position="207"/>
    </location>
</feature>
<dbReference type="InterPro" id="IPR034294">
    <property type="entry name" value="Aquaporin_transptr"/>
</dbReference>
<dbReference type="SUPFAM" id="SSF81338">
    <property type="entry name" value="Aquaporin-like"/>
    <property type="match status" value="1"/>
</dbReference>
<keyword evidence="3 8" id="KW-0813">Transport</keyword>
<dbReference type="GO" id="GO:0015250">
    <property type="term" value="F:water channel activity"/>
    <property type="evidence" value="ECO:0007669"/>
    <property type="project" value="TreeGrafter"/>
</dbReference>
<organism evidence="10 11">
    <name type="scientific">Cavenderia fasciculata</name>
    <name type="common">Slime mold</name>
    <name type="synonym">Dictyostelium fasciculatum</name>
    <dbReference type="NCBI Taxonomy" id="261658"/>
    <lineage>
        <taxon>Eukaryota</taxon>
        <taxon>Amoebozoa</taxon>
        <taxon>Evosea</taxon>
        <taxon>Eumycetozoa</taxon>
        <taxon>Dictyostelia</taxon>
        <taxon>Acytosteliales</taxon>
        <taxon>Cavenderiaceae</taxon>
        <taxon>Cavenderia</taxon>
    </lineage>
</organism>
<keyword evidence="11" id="KW-1185">Reference proteome</keyword>
<dbReference type="GeneID" id="14872701"/>
<evidence type="ECO:0000256" key="4">
    <source>
        <dbReference type="ARBA" id="ARBA00022475"/>
    </source>
</evidence>
<dbReference type="Pfam" id="PF00230">
    <property type="entry name" value="MIP"/>
    <property type="match status" value="1"/>
</dbReference>
<dbReference type="PANTHER" id="PTHR19139">
    <property type="entry name" value="AQUAPORIN TRANSPORTER"/>
    <property type="match status" value="1"/>
</dbReference>
<dbReference type="PRINTS" id="PR00783">
    <property type="entry name" value="MINTRINSICP"/>
</dbReference>
<keyword evidence="5 8" id="KW-0812">Transmembrane</keyword>
<keyword evidence="7 9" id="KW-0472">Membrane</keyword>
<keyword evidence="4" id="KW-1003">Cell membrane</keyword>
<comment type="similarity">
    <text evidence="2 8">Belongs to the MIP/aquaporin (TC 1.A.8) family.</text>
</comment>
<dbReference type="STRING" id="1054147.F4PS60"/>
<gene>
    <name evidence="10" type="primary">aqpA</name>
    <name evidence="10" type="ORF">DFA_01327</name>
</gene>